<evidence type="ECO:0000256" key="7">
    <source>
        <dbReference type="ARBA" id="ARBA00023180"/>
    </source>
</evidence>
<keyword evidence="14" id="KW-1185">Reference proteome</keyword>
<organism evidence="13 14">
    <name type="scientific">Pelobates cultripes</name>
    <name type="common">Western spadefoot toad</name>
    <dbReference type="NCBI Taxonomy" id="61616"/>
    <lineage>
        <taxon>Eukaryota</taxon>
        <taxon>Metazoa</taxon>
        <taxon>Chordata</taxon>
        <taxon>Craniata</taxon>
        <taxon>Vertebrata</taxon>
        <taxon>Euteleostomi</taxon>
        <taxon>Amphibia</taxon>
        <taxon>Batrachia</taxon>
        <taxon>Anura</taxon>
        <taxon>Pelobatoidea</taxon>
        <taxon>Pelobatidae</taxon>
        <taxon>Pelobates</taxon>
    </lineage>
</organism>
<feature type="compositionally biased region" description="Basic residues" evidence="10">
    <location>
        <begin position="78"/>
        <end position="90"/>
    </location>
</feature>
<keyword evidence="5" id="KW-0960">Knottin</keyword>
<dbReference type="InterPro" id="IPR007733">
    <property type="entry name" value="Agouti"/>
</dbReference>
<evidence type="ECO:0000256" key="9">
    <source>
        <dbReference type="PROSITE-ProRule" id="PRU00494"/>
    </source>
</evidence>
<evidence type="ECO:0000256" key="1">
    <source>
        <dbReference type="ARBA" id="ARBA00004613"/>
    </source>
</evidence>
<keyword evidence="11" id="KW-0472">Membrane</keyword>
<dbReference type="GO" id="GO:0032438">
    <property type="term" value="P:melanosome organization"/>
    <property type="evidence" value="ECO:0007669"/>
    <property type="project" value="TreeGrafter"/>
</dbReference>
<dbReference type="GO" id="GO:0005615">
    <property type="term" value="C:extracellular space"/>
    <property type="evidence" value="ECO:0007669"/>
    <property type="project" value="TreeGrafter"/>
</dbReference>
<comment type="caution">
    <text evidence="9">Lacks conserved residue(s) required for the propagation of feature annotation.</text>
</comment>
<dbReference type="PROSITE" id="PS51150">
    <property type="entry name" value="AGOUTI_2"/>
    <property type="match status" value="1"/>
</dbReference>
<gene>
    <name evidence="13" type="ORF">PECUL_23A019284</name>
</gene>
<dbReference type="PANTHER" id="PTHR16551">
    <property type="entry name" value="AGOUTI RELATED"/>
    <property type="match status" value="1"/>
</dbReference>
<feature type="region of interest" description="Disordered" evidence="10">
    <location>
        <begin position="69"/>
        <end position="95"/>
    </location>
</feature>
<feature type="disulfide bond" evidence="9">
    <location>
        <begin position="105"/>
        <end position="119"/>
    </location>
</feature>
<feature type="domain" description="Agouti" evidence="12">
    <location>
        <begin position="98"/>
        <end position="137"/>
    </location>
</feature>
<evidence type="ECO:0000256" key="10">
    <source>
        <dbReference type="SAM" id="MobiDB-lite"/>
    </source>
</evidence>
<feature type="transmembrane region" description="Helical" evidence="11">
    <location>
        <begin position="14"/>
        <end position="34"/>
    </location>
</feature>
<evidence type="ECO:0000313" key="14">
    <source>
        <dbReference type="Proteomes" id="UP001295444"/>
    </source>
</evidence>
<accession>A0AAD1W7W9</accession>
<evidence type="ECO:0000259" key="12">
    <source>
        <dbReference type="PROSITE" id="PS51150"/>
    </source>
</evidence>
<dbReference type="InterPro" id="IPR027300">
    <property type="entry name" value="Agouti_dom"/>
</dbReference>
<evidence type="ECO:0000256" key="4">
    <source>
        <dbReference type="ARBA" id="ARBA00022729"/>
    </source>
</evidence>
<keyword evidence="6 9" id="KW-1015">Disulfide bond</keyword>
<evidence type="ECO:0000256" key="6">
    <source>
        <dbReference type="ARBA" id="ARBA00023157"/>
    </source>
</evidence>
<keyword evidence="4" id="KW-0732">Signal</keyword>
<evidence type="ECO:0000256" key="11">
    <source>
        <dbReference type="SAM" id="Phobius"/>
    </source>
</evidence>
<dbReference type="EMBL" id="OW240916">
    <property type="protein sequence ID" value="CAH2292674.1"/>
    <property type="molecule type" value="Genomic_DNA"/>
</dbReference>
<evidence type="ECO:0000256" key="2">
    <source>
        <dbReference type="ARBA" id="ARBA00017885"/>
    </source>
</evidence>
<dbReference type="GO" id="GO:0005184">
    <property type="term" value="F:neuropeptide hormone activity"/>
    <property type="evidence" value="ECO:0007669"/>
    <property type="project" value="TreeGrafter"/>
</dbReference>
<keyword evidence="7" id="KW-0325">Glycoprotein</keyword>
<feature type="disulfide bond" evidence="9">
    <location>
        <begin position="98"/>
        <end position="113"/>
    </location>
</feature>
<dbReference type="SMART" id="SM00792">
    <property type="entry name" value="Agouti"/>
    <property type="match status" value="1"/>
</dbReference>
<name>A0AAD1W7W9_PELCU</name>
<feature type="disulfide bond" evidence="9">
    <location>
        <begin position="116"/>
        <end position="137"/>
    </location>
</feature>
<dbReference type="PANTHER" id="PTHR16551:SF1">
    <property type="entry name" value="AGOUTI-SIGNALING PROTEIN"/>
    <property type="match status" value="1"/>
</dbReference>
<keyword evidence="11" id="KW-0812">Transmembrane</keyword>
<dbReference type="Proteomes" id="UP001295444">
    <property type="component" value="Chromosome 05"/>
</dbReference>
<dbReference type="GO" id="GO:0031779">
    <property type="term" value="F:melanocortin receptor binding"/>
    <property type="evidence" value="ECO:0007669"/>
    <property type="project" value="TreeGrafter"/>
</dbReference>
<dbReference type="AlphaFoldDB" id="A0AAD1W7W9"/>
<proteinExistence type="predicted"/>
<reference evidence="13" key="1">
    <citation type="submission" date="2022-03" db="EMBL/GenBank/DDBJ databases">
        <authorList>
            <person name="Alioto T."/>
            <person name="Alioto T."/>
            <person name="Gomez Garrido J."/>
        </authorList>
    </citation>
    <scope>NUCLEOTIDE SEQUENCE</scope>
</reference>
<evidence type="ECO:0000313" key="13">
    <source>
        <dbReference type="EMBL" id="CAH2292674.1"/>
    </source>
</evidence>
<dbReference type="SUPFAM" id="SSF57055">
    <property type="entry name" value="Agouti-related protein"/>
    <property type="match status" value="1"/>
</dbReference>
<dbReference type="InterPro" id="IPR036836">
    <property type="entry name" value="Agouti_dom_sf"/>
</dbReference>
<dbReference type="Pfam" id="PF05039">
    <property type="entry name" value="Agouti"/>
    <property type="match status" value="1"/>
</dbReference>
<dbReference type="GO" id="GO:0009755">
    <property type="term" value="P:hormone-mediated signaling pathway"/>
    <property type="evidence" value="ECO:0007669"/>
    <property type="project" value="InterPro"/>
</dbReference>
<evidence type="ECO:0000256" key="3">
    <source>
        <dbReference type="ARBA" id="ARBA00022525"/>
    </source>
</evidence>
<dbReference type="Gene3D" id="4.10.760.10">
    <property type="entry name" value="Agouti domain"/>
    <property type="match status" value="1"/>
</dbReference>
<comment type="subcellular location">
    <subcellularLocation>
        <location evidence="1">Secreted</location>
    </subcellularLocation>
</comment>
<evidence type="ECO:0000256" key="8">
    <source>
        <dbReference type="ARBA" id="ARBA00033432"/>
    </source>
</evidence>
<sequence length="137" mass="15540">MLCNKLSVSTDMKWMSFFFIVSCLLGLVQSLILLEEKRESTNSESVIRFPELLPPISIVDLTKASRRVSRVEAEKNKMGKRKVPPKKKPPRPPPPPNCVPLLSNCKHPAPPCCEQCAICHCQIFQTICIYRMGYPHC</sequence>
<evidence type="ECO:0000256" key="5">
    <source>
        <dbReference type="ARBA" id="ARBA00022854"/>
    </source>
</evidence>
<feature type="disulfide bond" evidence="9">
    <location>
        <begin position="121"/>
        <end position="128"/>
    </location>
</feature>
<keyword evidence="3" id="KW-0964">Secreted</keyword>
<protein>
    <recommendedName>
        <fullName evidence="2">Agouti-signaling protein</fullName>
    </recommendedName>
    <alternativeName>
        <fullName evidence="8">Agouti switch protein</fullName>
    </alternativeName>
</protein>
<keyword evidence="11" id="KW-1133">Transmembrane helix</keyword>